<proteinExistence type="predicted"/>
<organism evidence="1">
    <name type="scientific">Arundo donax</name>
    <name type="common">Giant reed</name>
    <name type="synonym">Donax arundinaceus</name>
    <dbReference type="NCBI Taxonomy" id="35708"/>
    <lineage>
        <taxon>Eukaryota</taxon>
        <taxon>Viridiplantae</taxon>
        <taxon>Streptophyta</taxon>
        <taxon>Embryophyta</taxon>
        <taxon>Tracheophyta</taxon>
        <taxon>Spermatophyta</taxon>
        <taxon>Magnoliopsida</taxon>
        <taxon>Liliopsida</taxon>
        <taxon>Poales</taxon>
        <taxon>Poaceae</taxon>
        <taxon>PACMAD clade</taxon>
        <taxon>Arundinoideae</taxon>
        <taxon>Arundineae</taxon>
        <taxon>Arundo</taxon>
    </lineage>
</organism>
<reference evidence="1" key="1">
    <citation type="submission" date="2014-09" db="EMBL/GenBank/DDBJ databases">
        <authorList>
            <person name="Magalhaes I.L.F."/>
            <person name="Oliveira U."/>
            <person name="Santos F.R."/>
            <person name="Vidigal T.H.D.A."/>
            <person name="Brescovit A.D."/>
            <person name="Santos A.J."/>
        </authorList>
    </citation>
    <scope>NUCLEOTIDE SEQUENCE</scope>
    <source>
        <tissue evidence="1">Shoot tissue taken approximately 20 cm above the soil surface</tissue>
    </source>
</reference>
<evidence type="ECO:0000313" key="1">
    <source>
        <dbReference type="EMBL" id="JAD65095.1"/>
    </source>
</evidence>
<protein>
    <submittedName>
        <fullName evidence="1">Uncharacterized protein</fullName>
    </submittedName>
</protein>
<accession>A0A0A9BVE0</accession>
<name>A0A0A9BVE0_ARUDO</name>
<reference evidence="1" key="2">
    <citation type="journal article" date="2015" name="Data Brief">
        <title>Shoot transcriptome of the giant reed, Arundo donax.</title>
        <authorList>
            <person name="Barrero R.A."/>
            <person name="Guerrero F.D."/>
            <person name="Moolhuijzen P."/>
            <person name="Goolsby J.A."/>
            <person name="Tidwell J."/>
            <person name="Bellgard S.E."/>
            <person name="Bellgard M.I."/>
        </authorList>
    </citation>
    <scope>NUCLEOTIDE SEQUENCE</scope>
    <source>
        <tissue evidence="1">Shoot tissue taken approximately 20 cm above the soil surface</tissue>
    </source>
</reference>
<sequence>MILYGPKNRGPSLPLPLLTKEAIGRCSNRTHTQSPTEKFISRCFLSY</sequence>
<dbReference type="AlphaFoldDB" id="A0A0A9BVE0"/>
<dbReference type="EMBL" id="GBRH01232800">
    <property type="protein sequence ID" value="JAD65095.1"/>
    <property type="molecule type" value="Transcribed_RNA"/>
</dbReference>